<proteinExistence type="predicted"/>
<dbReference type="AlphaFoldDB" id="A0A2M9CZ58"/>
<organism evidence="1 2">
    <name type="scientific">Sediminihabitans luteus</name>
    <dbReference type="NCBI Taxonomy" id="1138585"/>
    <lineage>
        <taxon>Bacteria</taxon>
        <taxon>Bacillati</taxon>
        <taxon>Actinomycetota</taxon>
        <taxon>Actinomycetes</taxon>
        <taxon>Micrococcales</taxon>
        <taxon>Cellulomonadaceae</taxon>
        <taxon>Sediminihabitans</taxon>
    </lineage>
</organism>
<accession>A0A2M9CZ58</accession>
<comment type="caution">
    <text evidence="1">The sequence shown here is derived from an EMBL/GenBank/DDBJ whole genome shotgun (WGS) entry which is preliminary data.</text>
</comment>
<sequence>MRRTPLPPQILRLARAQAGLVSTRQCDAAGIGPTVRRGLVARREWTRPGRGVYDTTPGPRSVDDGRRAAAWTALLAFGPDAVAVGACALVMHRVAGLPSRITPEVAMPGADRRRTRDQIVCRHFDTDLRTVLVAGRRVVALDLALAQAVPELSRAHGLAVLDDVLHRGLLDRSGLDRVHDLARGRRGVASRHELWAFADARSESPLESFARLDCIDAGVPPDVLQLPVLDLAGRVRARGDMAWRLPHGRWLVAEVDGREVHGLPDAVYADRSRQNALVGTGRIDVLRFTSHDLGRIGTTVRGVLARARTGDPVPPIRSSWWFDGP</sequence>
<dbReference type="Proteomes" id="UP000231693">
    <property type="component" value="Unassembled WGS sequence"/>
</dbReference>
<keyword evidence="2" id="KW-1185">Reference proteome</keyword>
<dbReference type="RefSeq" id="WP_100421646.1">
    <property type="nucleotide sequence ID" value="NZ_BOOX01000004.1"/>
</dbReference>
<name>A0A2M9CZ58_9CELL</name>
<dbReference type="OrthoDB" id="5143202at2"/>
<reference evidence="1 2" key="1">
    <citation type="submission" date="2017-11" db="EMBL/GenBank/DDBJ databases">
        <title>Genomic Encyclopedia of Archaeal and Bacterial Type Strains, Phase II (KMG-II): From Individual Species to Whole Genera.</title>
        <authorList>
            <person name="Goeker M."/>
        </authorList>
    </citation>
    <scope>NUCLEOTIDE SEQUENCE [LARGE SCALE GENOMIC DNA]</scope>
    <source>
        <strain evidence="1 2">DSM 25478</strain>
    </source>
</reference>
<dbReference type="EMBL" id="PGFE01000001">
    <property type="protein sequence ID" value="PJJ77224.1"/>
    <property type="molecule type" value="Genomic_DNA"/>
</dbReference>
<protein>
    <submittedName>
        <fullName evidence="1">Uncharacterized protein</fullName>
    </submittedName>
</protein>
<evidence type="ECO:0000313" key="1">
    <source>
        <dbReference type="EMBL" id="PJJ77224.1"/>
    </source>
</evidence>
<gene>
    <name evidence="1" type="ORF">CLV28_0438</name>
</gene>
<evidence type="ECO:0000313" key="2">
    <source>
        <dbReference type="Proteomes" id="UP000231693"/>
    </source>
</evidence>